<evidence type="ECO:0008006" key="4">
    <source>
        <dbReference type="Google" id="ProtNLM"/>
    </source>
</evidence>
<evidence type="ECO:0000313" key="2">
    <source>
        <dbReference type="EMBL" id="REL25601.1"/>
    </source>
</evidence>
<feature type="chain" id="PRO_5017612233" description="DUF481 domain-containing protein" evidence="1">
    <location>
        <begin position="20"/>
        <end position="212"/>
    </location>
</feature>
<gene>
    <name evidence="2" type="ORF">DXX93_02905</name>
</gene>
<proteinExistence type="predicted"/>
<evidence type="ECO:0000256" key="1">
    <source>
        <dbReference type="SAM" id="SignalP"/>
    </source>
</evidence>
<reference evidence="2 3" key="1">
    <citation type="submission" date="2018-08" db="EMBL/GenBank/DDBJ databases">
        <title>Thalassotalea euphylliae genome.</title>
        <authorList>
            <person name="Summers S."/>
            <person name="Rice S.A."/>
            <person name="Freckelton M.L."/>
            <person name="Nedved B.T."/>
            <person name="Hadfield M.G."/>
        </authorList>
    </citation>
    <scope>NUCLEOTIDE SEQUENCE [LARGE SCALE GENOMIC DNA]</scope>
    <source>
        <strain evidence="2 3">H1</strain>
    </source>
</reference>
<feature type="signal peptide" evidence="1">
    <location>
        <begin position="1"/>
        <end position="19"/>
    </location>
</feature>
<dbReference type="EMBL" id="QUOU01000001">
    <property type="protein sequence ID" value="REL25601.1"/>
    <property type="molecule type" value="Genomic_DNA"/>
</dbReference>
<name>A0A3E0TM21_9GAMM</name>
<protein>
    <recommendedName>
        <fullName evidence="4">DUF481 domain-containing protein</fullName>
    </recommendedName>
</protein>
<sequence length="212" mass="24250">MKKILATLLSTLVMSTAAAEPKVERELAHNEKTSLSVGLMSFDSSELDGQSLGYETTLLRLGKTRFFGEKSSLYMGTRYLTGETDNTMNSDLTESESYVGLRMSFGGDNWLFIEEGYLVQKEQTTNQFFRANSDVLRFGIENNILTNWLSEHTRLESGINIRVAIEMYDNFDEDYEGYRIDLGYKSPFALFYQNDFSNNEPVFGINFTHTFK</sequence>
<accession>A0A3E0TM21</accession>
<comment type="caution">
    <text evidence="2">The sequence shown here is derived from an EMBL/GenBank/DDBJ whole genome shotgun (WGS) entry which is preliminary data.</text>
</comment>
<dbReference type="Proteomes" id="UP000256478">
    <property type="component" value="Unassembled WGS sequence"/>
</dbReference>
<organism evidence="2 3">
    <name type="scientific">Thalassotalea euphylliae</name>
    <dbReference type="NCBI Taxonomy" id="1655234"/>
    <lineage>
        <taxon>Bacteria</taxon>
        <taxon>Pseudomonadati</taxon>
        <taxon>Pseudomonadota</taxon>
        <taxon>Gammaproteobacteria</taxon>
        <taxon>Alteromonadales</taxon>
        <taxon>Colwelliaceae</taxon>
        <taxon>Thalassotalea</taxon>
    </lineage>
</organism>
<dbReference type="AlphaFoldDB" id="A0A3E0TM21"/>
<dbReference type="RefSeq" id="WP_116006731.1">
    <property type="nucleotide sequence ID" value="NZ_QUOU01000001.1"/>
</dbReference>
<keyword evidence="1" id="KW-0732">Signal</keyword>
<evidence type="ECO:0000313" key="3">
    <source>
        <dbReference type="Proteomes" id="UP000256478"/>
    </source>
</evidence>